<dbReference type="SMART" id="SM00382">
    <property type="entry name" value="AAA"/>
    <property type="match status" value="1"/>
</dbReference>
<dbReference type="GO" id="GO:0140359">
    <property type="term" value="F:ABC-type transporter activity"/>
    <property type="evidence" value="ECO:0007669"/>
    <property type="project" value="InterPro"/>
</dbReference>
<dbReference type="Gene3D" id="1.20.1560.10">
    <property type="entry name" value="ABC transporter type 1, transmembrane domain"/>
    <property type="match status" value="1"/>
</dbReference>
<dbReference type="GO" id="GO:0005886">
    <property type="term" value="C:plasma membrane"/>
    <property type="evidence" value="ECO:0007669"/>
    <property type="project" value="UniProtKB-SubCell"/>
</dbReference>
<feature type="transmembrane region" description="Helical" evidence="9">
    <location>
        <begin position="157"/>
        <end position="177"/>
    </location>
</feature>
<proteinExistence type="predicted"/>
<keyword evidence="4 9" id="KW-0812">Transmembrane</keyword>
<dbReference type="InterPro" id="IPR027417">
    <property type="entry name" value="P-loop_NTPase"/>
</dbReference>
<evidence type="ECO:0000256" key="4">
    <source>
        <dbReference type="ARBA" id="ARBA00022692"/>
    </source>
</evidence>
<dbReference type="SUPFAM" id="SSF52540">
    <property type="entry name" value="P-loop containing nucleoside triphosphate hydrolases"/>
    <property type="match status" value="1"/>
</dbReference>
<dbReference type="GO" id="GO:0015833">
    <property type="term" value="P:peptide transport"/>
    <property type="evidence" value="ECO:0007669"/>
    <property type="project" value="InterPro"/>
</dbReference>
<evidence type="ECO:0000256" key="6">
    <source>
        <dbReference type="ARBA" id="ARBA00022840"/>
    </source>
</evidence>
<dbReference type="PATRIC" id="fig|292.27.peg.1298"/>
<evidence type="ECO:0000259" key="10">
    <source>
        <dbReference type="PROSITE" id="PS50893"/>
    </source>
</evidence>
<evidence type="ECO:0000256" key="7">
    <source>
        <dbReference type="ARBA" id="ARBA00022989"/>
    </source>
</evidence>
<evidence type="ECO:0000256" key="9">
    <source>
        <dbReference type="SAM" id="Phobius"/>
    </source>
</evidence>
<keyword evidence="2" id="KW-1003">Cell membrane</keyword>
<dbReference type="RefSeq" id="WP_048244884.1">
    <property type="nucleotide sequence ID" value="NZ_LDWR01000014.1"/>
</dbReference>
<organism evidence="12 13">
    <name type="scientific">Burkholderia cepacia</name>
    <name type="common">Pseudomonas cepacia</name>
    <dbReference type="NCBI Taxonomy" id="292"/>
    <lineage>
        <taxon>Bacteria</taxon>
        <taxon>Pseudomonadati</taxon>
        <taxon>Pseudomonadota</taxon>
        <taxon>Betaproteobacteria</taxon>
        <taxon>Burkholderiales</taxon>
        <taxon>Burkholderiaceae</taxon>
        <taxon>Burkholderia</taxon>
        <taxon>Burkholderia cepacia complex</taxon>
    </lineage>
</organism>
<feature type="transmembrane region" description="Helical" evidence="9">
    <location>
        <begin position="274"/>
        <end position="299"/>
    </location>
</feature>
<evidence type="ECO:0000256" key="3">
    <source>
        <dbReference type="ARBA" id="ARBA00022519"/>
    </source>
</evidence>
<dbReference type="GO" id="GO:0005524">
    <property type="term" value="F:ATP binding"/>
    <property type="evidence" value="ECO:0007669"/>
    <property type="project" value="UniProtKB-KW"/>
</dbReference>
<feature type="domain" description="ABC transmembrane type-1" evidence="11">
    <location>
        <begin position="24"/>
        <end position="301"/>
    </location>
</feature>
<keyword evidence="6 12" id="KW-0067">ATP-binding</keyword>
<keyword evidence="7 9" id="KW-1133">Transmembrane helix</keyword>
<evidence type="ECO:0000313" key="13">
    <source>
        <dbReference type="Proteomes" id="UP000036338"/>
    </source>
</evidence>
<evidence type="ECO:0000256" key="1">
    <source>
        <dbReference type="ARBA" id="ARBA00004651"/>
    </source>
</evidence>
<feature type="transmembrane region" description="Helical" evidence="9">
    <location>
        <begin position="240"/>
        <end position="262"/>
    </location>
</feature>
<dbReference type="PROSITE" id="PS50929">
    <property type="entry name" value="ABC_TM1F"/>
    <property type="match status" value="1"/>
</dbReference>
<dbReference type="CDD" id="cd03228">
    <property type="entry name" value="ABCC_MRP_Like"/>
    <property type="match status" value="1"/>
</dbReference>
<dbReference type="AlphaFoldDB" id="A0A0J5X0B0"/>
<feature type="transmembrane region" description="Helical" evidence="9">
    <location>
        <begin position="59"/>
        <end position="84"/>
    </location>
</feature>
<sequence>MDSEQSKSPPWHSAVTLMWRSHPWLTLGTVLTGLISGVASIAGVGLISRVLHDQDDRPMLLMIFIAVNVVAVICRSGAAAMPSYACMKIMTRLRVNLCKRILATPLEDIDRRGAPHVLTMLTQDIPQLSQTLLTIPTILVQSVVLMCSVAYLAYLSWIVFASTLTLTIVGLVLYLLFYRKAANFTERVRDEFVQFNEYTHSLVFGIKELKLNRDRRRWFTKAAIEVSSRRVAGYNFIERFWFMTGDSIGQVTVAVLLGFLLFGVPSLGVVDPAVLTASILAVLYMMGPLTMLINILPIVAEGKTALARLAEFGFLIDDTPDSFGKPPSPGMGESAPIRSWQRIELRDVKMTYRDNASSVDFVLGPVNLTIHAGELVYVIGGNGSGKSTLAKVLSGLYAPTEGHIALDGKVIDDDARERYRNLFSAVFTDFHLFNRIIGPDHESASSERAQEYLETLKLAGKIDIHDKTYSTTTALSTGQRKRLALLCAYIEDRPIYILDEWAADQDPVFKKFFYEVLVPDLQSRGKCVIIVTHDDQYFRLAGRVIRLDSGRIFSDSARCPVSADMAG</sequence>
<keyword evidence="8 9" id="KW-0472">Membrane</keyword>
<keyword evidence="3" id="KW-0997">Cell inner membrane</keyword>
<dbReference type="SUPFAM" id="SSF90123">
    <property type="entry name" value="ABC transporter transmembrane region"/>
    <property type="match status" value="1"/>
</dbReference>
<evidence type="ECO:0000256" key="2">
    <source>
        <dbReference type="ARBA" id="ARBA00022475"/>
    </source>
</evidence>
<dbReference type="GO" id="GO:0034040">
    <property type="term" value="F:ATPase-coupled lipid transmembrane transporter activity"/>
    <property type="evidence" value="ECO:0007669"/>
    <property type="project" value="TreeGrafter"/>
</dbReference>
<dbReference type="PANTHER" id="PTHR24221:SF654">
    <property type="entry name" value="ATP-BINDING CASSETTE SUB-FAMILY B MEMBER 6"/>
    <property type="match status" value="1"/>
</dbReference>
<protein>
    <submittedName>
        <fullName evidence="12">ATP-binding protein</fullName>
    </submittedName>
</protein>
<dbReference type="GO" id="GO:1904680">
    <property type="term" value="F:peptide transmembrane transporter activity"/>
    <property type="evidence" value="ECO:0007669"/>
    <property type="project" value="InterPro"/>
</dbReference>
<accession>A0A0J5X0B0</accession>
<dbReference type="Pfam" id="PF00005">
    <property type="entry name" value="ABC_tran"/>
    <property type="match status" value="1"/>
</dbReference>
<gene>
    <name evidence="12" type="ORF">VL15_08580</name>
</gene>
<dbReference type="NCBIfam" id="TIGR01194">
    <property type="entry name" value="cyc_pep_trnsptr"/>
    <property type="match status" value="1"/>
</dbReference>
<feature type="transmembrane region" description="Helical" evidence="9">
    <location>
        <begin position="24"/>
        <end position="47"/>
    </location>
</feature>
<dbReference type="Proteomes" id="UP000036338">
    <property type="component" value="Unassembled WGS sequence"/>
</dbReference>
<reference evidence="12 13" key="1">
    <citation type="submission" date="2015-05" db="EMBL/GenBank/DDBJ databases">
        <title>Draft genome of Burkholderia cepacia LK29.</title>
        <authorList>
            <person name="Chan X.Y."/>
        </authorList>
    </citation>
    <scope>NUCLEOTIDE SEQUENCE [LARGE SCALE GENOMIC DNA]</scope>
    <source>
        <strain evidence="12 13">LK29</strain>
    </source>
</reference>
<dbReference type="EMBL" id="LDWR01000014">
    <property type="protein sequence ID" value="KML60444.1"/>
    <property type="molecule type" value="Genomic_DNA"/>
</dbReference>
<evidence type="ECO:0000259" key="11">
    <source>
        <dbReference type="PROSITE" id="PS50929"/>
    </source>
</evidence>
<dbReference type="Gene3D" id="3.40.50.300">
    <property type="entry name" value="P-loop containing nucleotide triphosphate hydrolases"/>
    <property type="match status" value="1"/>
</dbReference>
<dbReference type="Pfam" id="PF00664">
    <property type="entry name" value="ABC_membrane"/>
    <property type="match status" value="1"/>
</dbReference>
<name>A0A0J5X0B0_BURCE</name>
<dbReference type="GO" id="GO:0016887">
    <property type="term" value="F:ATP hydrolysis activity"/>
    <property type="evidence" value="ECO:0007669"/>
    <property type="project" value="InterPro"/>
</dbReference>
<dbReference type="InterPro" id="IPR003593">
    <property type="entry name" value="AAA+_ATPase"/>
</dbReference>
<dbReference type="PANTHER" id="PTHR24221">
    <property type="entry name" value="ATP-BINDING CASSETTE SUB-FAMILY B"/>
    <property type="match status" value="1"/>
</dbReference>
<dbReference type="InterPro" id="IPR039421">
    <property type="entry name" value="Type_1_exporter"/>
</dbReference>
<dbReference type="InterPro" id="IPR036640">
    <property type="entry name" value="ABC1_TM_sf"/>
</dbReference>
<keyword evidence="5" id="KW-0547">Nucleotide-binding</keyword>
<evidence type="ECO:0000256" key="8">
    <source>
        <dbReference type="ARBA" id="ARBA00023136"/>
    </source>
</evidence>
<dbReference type="PROSITE" id="PS50893">
    <property type="entry name" value="ABC_TRANSPORTER_2"/>
    <property type="match status" value="1"/>
</dbReference>
<feature type="transmembrane region" description="Helical" evidence="9">
    <location>
        <begin position="132"/>
        <end position="151"/>
    </location>
</feature>
<dbReference type="InterPro" id="IPR011527">
    <property type="entry name" value="ABC1_TM_dom"/>
</dbReference>
<comment type="subcellular location">
    <subcellularLocation>
        <location evidence="1">Cell membrane</location>
        <topology evidence="1">Multi-pass membrane protein</topology>
    </subcellularLocation>
</comment>
<evidence type="ECO:0000256" key="5">
    <source>
        <dbReference type="ARBA" id="ARBA00022741"/>
    </source>
</evidence>
<dbReference type="InterPro" id="IPR005898">
    <property type="entry name" value="Cyc_pep_transpt_SyrD/YojI"/>
</dbReference>
<feature type="domain" description="ABC transporter" evidence="10">
    <location>
        <begin position="343"/>
        <end position="566"/>
    </location>
</feature>
<evidence type="ECO:0000313" key="12">
    <source>
        <dbReference type="EMBL" id="KML60444.1"/>
    </source>
</evidence>
<comment type="caution">
    <text evidence="12">The sequence shown here is derived from an EMBL/GenBank/DDBJ whole genome shotgun (WGS) entry which is preliminary data.</text>
</comment>
<dbReference type="InterPro" id="IPR003439">
    <property type="entry name" value="ABC_transporter-like_ATP-bd"/>
</dbReference>